<keyword evidence="2" id="KW-1003">Cell membrane</keyword>
<dbReference type="GO" id="GO:0005524">
    <property type="term" value="F:ATP binding"/>
    <property type="evidence" value="ECO:0007669"/>
    <property type="project" value="UniProtKB-KW"/>
</dbReference>
<evidence type="ECO:0000259" key="6">
    <source>
        <dbReference type="SMART" id="SM00930"/>
    </source>
</evidence>
<dbReference type="Gene3D" id="3.30.70.260">
    <property type="match status" value="1"/>
</dbReference>
<dbReference type="Gene3D" id="3.40.50.300">
    <property type="entry name" value="P-loop containing nucleotide triphosphate hydrolases"/>
    <property type="match status" value="1"/>
</dbReference>
<dbReference type="SUPFAM" id="SSF55021">
    <property type="entry name" value="ACT-like"/>
    <property type="match status" value="1"/>
</dbReference>
<feature type="domain" description="NIL" evidence="6">
    <location>
        <begin position="108"/>
        <end position="183"/>
    </location>
</feature>
<dbReference type="InterPro" id="IPR045865">
    <property type="entry name" value="ACT-like_dom_sf"/>
</dbReference>
<accession>K1UHE1</accession>
<keyword evidence="4" id="KW-0029">Amino-acid transport</keyword>
<feature type="non-terminal residue" evidence="7">
    <location>
        <position position="1"/>
    </location>
</feature>
<protein>
    <submittedName>
        <fullName evidence="7">D-methionine ABC transporter, ATP-binding protein</fullName>
    </submittedName>
</protein>
<keyword evidence="5" id="KW-0472">Membrane</keyword>
<keyword evidence="1" id="KW-0813">Transport</keyword>
<dbReference type="InterPro" id="IPR050086">
    <property type="entry name" value="MetN_ABC_transporter-like"/>
</dbReference>
<dbReference type="EMBL" id="AJWY01000157">
    <property type="protein sequence ID" value="EKC81553.1"/>
    <property type="molecule type" value="Genomic_DNA"/>
</dbReference>
<keyword evidence="7" id="KW-0067">ATP-binding</keyword>
<name>K1UHE1_9ZZZZ</name>
<keyword evidence="7" id="KW-0547">Nucleotide-binding</keyword>
<comment type="caution">
    <text evidence="7">The sequence shown here is derived from an EMBL/GenBank/DDBJ whole genome shotgun (WGS) entry which is preliminary data.</text>
</comment>
<proteinExistence type="predicted"/>
<evidence type="ECO:0000256" key="1">
    <source>
        <dbReference type="ARBA" id="ARBA00022448"/>
    </source>
</evidence>
<evidence type="ECO:0000256" key="4">
    <source>
        <dbReference type="ARBA" id="ARBA00022970"/>
    </source>
</evidence>
<evidence type="ECO:0000313" key="7">
    <source>
        <dbReference type="EMBL" id="EKC81553.1"/>
    </source>
</evidence>
<evidence type="ECO:0000256" key="3">
    <source>
        <dbReference type="ARBA" id="ARBA00022967"/>
    </source>
</evidence>
<dbReference type="PANTHER" id="PTHR43166:SF30">
    <property type="entry name" value="METHIONINE IMPORT ATP-BINDING PROTEIN METN"/>
    <property type="match status" value="1"/>
</dbReference>
<sequence>KQRVAIARALAAKTHYLLCDEATSALDPDTTRSVLELLKKINRTLGVTIIVITHEMKVIDSICDRVAVLDNSTVAEIGDVRTVFANPKSDIAKKLIMPQGELPVTSEHGKKIRIIYNGENSSKSLLADMILKCSTPVNILHADTKDIDGKAYGQILVQLPDDDTSTEKITAYLNANNVTYSQV</sequence>
<dbReference type="GO" id="GO:0006865">
    <property type="term" value="P:amino acid transport"/>
    <property type="evidence" value="ECO:0007669"/>
    <property type="project" value="UniProtKB-KW"/>
</dbReference>
<dbReference type="InterPro" id="IPR018449">
    <property type="entry name" value="NIL_domain"/>
</dbReference>
<evidence type="ECO:0000256" key="5">
    <source>
        <dbReference type="ARBA" id="ARBA00023136"/>
    </source>
</evidence>
<dbReference type="AlphaFoldDB" id="K1UHE1"/>
<dbReference type="PANTHER" id="PTHR43166">
    <property type="entry name" value="AMINO ACID IMPORT ATP-BINDING PROTEIN"/>
    <property type="match status" value="1"/>
</dbReference>
<dbReference type="SMART" id="SM00930">
    <property type="entry name" value="NIL"/>
    <property type="match status" value="1"/>
</dbReference>
<keyword evidence="3" id="KW-1278">Translocase</keyword>
<reference evidence="7" key="1">
    <citation type="journal article" date="2013" name="Environ. Microbiol.">
        <title>Microbiota from the distal guts of lean and obese adolescents exhibit partial functional redundancy besides clear differences in community structure.</title>
        <authorList>
            <person name="Ferrer M."/>
            <person name="Ruiz A."/>
            <person name="Lanza F."/>
            <person name="Haange S.B."/>
            <person name="Oberbach A."/>
            <person name="Till H."/>
            <person name="Bargiela R."/>
            <person name="Campoy C."/>
            <person name="Segura M.T."/>
            <person name="Richter M."/>
            <person name="von Bergen M."/>
            <person name="Seifert J."/>
            <person name="Suarez A."/>
        </authorList>
    </citation>
    <scope>NUCLEOTIDE SEQUENCE</scope>
</reference>
<dbReference type="InterPro" id="IPR027417">
    <property type="entry name" value="P-loop_NTPase"/>
</dbReference>
<dbReference type="SUPFAM" id="SSF52540">
    <property type="entry name" value="P-loop containing nucleoside triphosphate hydrolases"/>
    <property type="match status" value="1"/>
</dbReference>
<evidence type="ECO:0000256" key="2">
    <source>
        <dbReference type="ARBA" id="ARBA00022475"/>
    </source>
</evidence>
<dbReference type="Pfam" id="PF09383">
    <property type="entry name" value="NIL"/>
    <property type="match status" value="1"/>
</dbReference>
<gene>
    <name evidence="7" type="ORF">LEA_00225</name>
</gene>
<organism evidence="7">
    <name type="scientific">human gut metagenome</name>
    <dbReference type="NCBI Taxonomy" id="408170"/>
    <lineage>
        <taxon>unclassified sequences</taxon>
        <taxon>metagenomes</taxon>
        <taxon>organismal metagenomes</taxon>
    </lineage>
</organism>